<feature type="transmembrane region" description="Helical" evidence="2">
    <location>
        <begin position="472"/>
        <end position="492"/>
    </location>
</feature>
<proteinExistence type="predicted"/>
<feature type="region of interest" description="Disordered" evidence="1">
    <location>
        <begin position="428"/>
        <end position="457"/>
    </location>
</feature>
<evidence type="ECO:0000313" key="4">
    <source>
        <dbReference type="Proteomes" id="UP000559256"/>
    </source>
</evidence>
<keyword evidence="4" id="KW-1185">Reference proteome</keyword>
<feature type="compositionally biased region" description="Low complexity" evidence="1">
    <location>
        <begin position="137"/>
        <end position="176"/>
    </location>
</feature>
<keyword evidence="2" id="KW-0472">Membrane</keyword>
<organism evidence="3 4">
    <name type="scientific">Tetrapyrgos nigripes</name>
    <dbReference type="NCBI Taxonomy" id="182062"/>
    <lineage>
        <taxon>Eukaryota</taxon>
        <taxon>Fungi</taxon>
        <taxon>Dikarya</taxon>
        <taxon>Basidiomycota</taxon>
        <taxon>Agaricomycotina</taxon>
        <taxon>Agaricomycetes</taxon>
        <taxon>Agaricomycetidae</taxon>
        <taxon>Agaricales</taxon>
        <taxon>Marasmiineae</taxon>
        <taxon>Marasmiaceae</taxon>
        <taxon>Tetrapyrgos</taxon>
    </lineage>
</organism>
<feature type="region of interest" description="Disordered" evidence="1">
    <location>
        <begin position="93"/>
        <end position="183"/>
    </location>
</feature>
<name>A0A8H5GN94_9AGAR</name>
<dbReference type="Proteomes" id="UP000559256">
    <property type="component" value="Unassembled WGS sequence"/>
</dbReference>
<feature type="compositionally biased region" description="Low complexity" evidence="1">
    <location>
        <begin position="108"/>
        <end position="128"/>
    </location>
</feature>
<sequence>MLLCPDLKCLCTTDNEDLYRGCINCIVAVKPNRTVIAQGQNTVEQFAANCNQNGVPIPIQTVSGFTGVVGTPTSSVSGTRLLSTSVARFSTTNLHTTSPTGLMTPLPSGSGSVAASGGSVSESVGSTSLTAPLSVPTGPGILSTSGISSGSDLSTSSGSSTASGPSTSATSPTQSQNGGTSVFKKGSFDVANLPPSSTEYVPQNQELGSTLLVYFCNISGRRLLPQTPLLDGPDRDQAQDGHRNGEDTDTGFVVFIWWHESSSADPKRFLASIDIKDLVFPQGYSRKFVSLSGAVARTINSQQEDHPPSSSQLFGVYTTFFTYNLPASSGNDLVVRQAPSSSSLDPSQFPSQCQSSCTTIINSLNGCTTDSCICTSDNASGMSSCVNCLVNIAPDSDSLKSEGQNLLDQFNAECASFNLPSLAVGSTPSASSGGSATPTGSHSLAASSPTSSKNATASGGQSGLIGNSALDMSGGLAGLVVSLGIVFVAAYIL</sequence>
<keyword evidence="2" id="KW-0812">Transmembrane</keyword>
<dbReference type="EMBL" id="JAACJM010000017">
    <property type="protein sequence ID" value="KAF5367919.1"/>
    <property type="molecule type" value="Genomic_DNA"/>
</dbReference>
<evidence type="ECO:0000256" key="1">
    <source>
        <dbReference type="SAM" id="MobiDB-lite"/>
    </source>
</evidence>
<evidence type="ECO:0000313" key="3">
    <source>
        <dbReference type="EMBL" id="KAF5367919.1"/>
    </source>
</evidence>
<feature type="compositionally biased region" description="Basic and acidic residues" evidence="1">
    <location>
        <begin position="232"/>
        <end position="246"/>
    </location>
</feature>
<feature type="compositionally biased region" description="Low complexity" evidence="1">
    <location>
        <begin position="428"/>
        <end position="452"/>
    </location>
</feature>
<feature type="region of interest" description="Disordered" evidence="1">
    <location>
        <begin position="226"/>
        <end position="246"/>
    </location>
</feature>
<accession>A0A8H5GN94</accession>
<comment type="caution">
    <text evidence="3">The sequence shown here is derived from an EMBL/GenBank/DDBJ whole genome shotgun (WGS) entry which is preliminary data.</text>
</comment>
<gene>
    <name evidence="3" type="ORF">D9758_004366</name>
</gene>
<dbReference type="AlphaFoldDB" id="A0A8H5GN94"/>
<protein>
    <submittedName>
        <fullName evidence="3">Uncharacterized protein</fullName>
    </submittedName>
</protein>
<dbReference type="OrthoDB" id="2564568at2759"/>
<reference evidence="3 4" key="1">
    <citation type="journal article" date="2020" name="ISME J.">
        <title>Uncovering the hidden diversity of litter-decomposition mechanisms in mushroom-forming fungi.</title>
        <authorList>
            <person name="Floudas D."/>
            <person name="Bentzer J."/>
            <person name="Ahren D."/>
            <person name="Johansson T."/>
            <person name="Persson P."/>
            <person name="Tunlid A."/>
        </authorList>
    </citation>
    <scope>NUCLEOTIDE SEQUENCE [LARGE SCALE GENOMIC DNA]</scope>
    <source>
        <strain evidence="3 4">CBS 291.85</strain>
    </source>
</reference>
<keyword evidence="2" id="KW-1133">Transmembrane helix</keyword>
<evidence type="ECO:0000256" key="2">
    <source>
        <dbReference type="SAM" id="Phobius"/>
    </source>
</evidence>